<dbReference type="Gene3D" id="1.25.40.990">
    <property type="match status" value="1"/>
</dbReference>
<gene>
    <name evidence="2" type="primary">MCM3A</name>
</gene>
<accession>A0A034W310</accession>
<dbReference type="InterPro" id="IPR045107">
    <property type="entry name" value="SAC3/GANP/THP3"/>
</dbReference>
<name>A0A034W310_BACDO</name>
<dbReference type="GO" id="GO:0005819">
    <property type="term" value="C:spindle"/>
    <property type="evidence" value="ECO:0007669"/>
    <property type="project" value="TreeGrafter"/>
</dbReference>
<evidence type="ECO:0000259" key="1">
    <source>
        <dbReference type="Pfam" id="PF03399"/>
    </source>
</evidence>
<sequence length="263" mass="30963">MTNQIKGTCELFCPDAEAKLRIKERLLHYYELKNGEKNVPGQLVKAFARSAAGVKAPRAKDLRTEICLQRTVEYLLKDIILDKRRSYNFIYDFIFDRLRAVRQEVVMQQYNERQTLKLLEPMIIFLGYSRYRLCEEQIDNFDAKICNQHLQECLKRVLCCYDDIDVNSLNLSELNRRSFVEAIYLLFNLGTTEALNRALSLPTEQERNIRFSISNSYKLLSRKFLPRASWYTKTATYFKCNSCFEIADIKTKGVYGIRTCIYK</sequence>
<dbReference type="GO" id="GO:0051298">
    <property type="term" value="P:centrosome duplication"/>
    <property type="evidence" value="ECO:0007669"/>
    <property type="project" value="TreeGrafter"/>
</dbReference>
<organism evidence="2">
    <name type="scientific">Bactrocera dorsalis</name>
    <name type="common">Oriental fruit fly</name>
    <name type="synonym">Dacus dorsalis</name>
    <dbReference type="NCBI Taxonomy" id="27457"/>
    <lineage>
        <taxon>Eukaryota</taxon>
        <taxon>Metazoa</taxon>
        <taxon>Ecdysozoa</taxon>
        <taxon>Arthropoda</taxon>
        <taxon>Hexapoda</taxon>
        <taxon>Insecta</taxon>
        <taxon>Pterygota</taxon>
        <taxon>Neoptera</taxon>
        <taxon>Endopterygota</taxon>
        <taxon>Diptera</taxon>
        <taxon>Brachycera</taxon>
        <taxon>Muscomorpha</taxon>
        <taxon>Tephritoidea</taxon>
        <taxon>Tephritidae</taxon>
        <taxon>Bactrocera</taxon>
        <taxon>Bactrocera</taxon>
    </lineage>
</organism>
<dbReference type="InterPro" id="IPR005062">
    <property type="entry name" value="SAC3/GANP/THP3_conserved"/>
</dbReference>
<reference evidence="2" key="1">
    <citation type="journal article" date="2014" name="BMC Genomics">
        <title>Characterizing the developmental transcriptome of the oriental fruit fly, Bactrocera dorsalis (Diptera: Tephritidae) through comparative genomic analysis with Drosophila melanogaster utilizing modENCODE datasets.</title>
        <authorList>
            <person name="Geib S.M."/>
            <person name="Calla B."/>
            <person name="Hall B."/>
            <person name="Hou S."/>
            <person name="Manoukis N.C."/>
        </authorList>
    </citation>
    <scope>NUCLEOTIDE SEQUENCE</scope>
    <source>
        <strain evidence="2">Punador</strain>
    </source>
</reference>
<dbReference type="AlphaFoldDB" id="A0A034W310"/>
<dbReference type="PANTHER" id="PTHR12436">
    <property type="entry name" value="80 KDA MCM3-ASSOCIATED PROTEIN"/>
    <property type="match status" value="1"/>
</dbReference>
<protein>
    <submittedName>
        <fullName evidence="2">80 kDa MCM3-associated protein</fullName>
    </submittedName>
</protein>
<dbReference type="EMBL" id="GAKP01010794">
    <property type="protein sequence ID" value="JAC48158.1"/>
    <property type="molecule type" value="Transcribed_RNA"/>
</dbReference>
<dbReference type="OrthoDB" id="264795at2759"/>
<dbReference type="Pfam" id="PF03399">
    <property type="entry name" value="SAC3_GANP"/>
    <property type="match status" value="1"/>
</dbReference>
<feature type="domain" description="SAC3/GANP/THP3 conserved" evidence="1">
    <location>
        <begin position="12"/>
        <end position="214"/>
    </location>
</feature>
<proteinExistence type="predicted"/>
<dbReference type="GO" id="GO:0051225">
    <property type="term" value="P:spindle assembly"/>
    <property type="evidence" value="ECO:0007669"/>
    <property type="project" value="TreeGrafter"/>
</dbReference>
<dbReference type="PANTHER" id="PTHR12436:SF38">
    <property type="entry name" value="SAC3 DOMAIN-CONTAINING PROTEIN 1"/>
    <property type="match status" value="1"/>
</dbReference>
<evidence type="ECO:0000313" key="2">
    <source>
        <dbReference type="EMBL" id="JAC48158.1"/>
    </source>
</evidence>
<dbReference type="GO" id="GO:0005813">
    <property type="term" value="C:centrosome"/>
    <property type="evidence" value="ECO:0007669"/>
    <property type="project" value="TreeGrafter"/>
</dbReference>
<dbReference type="GO" id="GO:0005634">
    <property type="term" value="C:nucleus"/>
    <property type="evidence" value="ECO:0007669"/>
    <property type="project" value="TreeGrafter"/>
</dbReference>